<dbReference type="PROSITE" id="PS00018">
    <property type="entry name" value="EF_HAND_1"/>
    <property type="match status" value="1"/>
</dbReference>
<sequence>MQRLELAFFLITDAQTKPLQLDGGCKEPSGAPGLAVWSCSCSSCSSSSGRMQVCVRVWIKITGLLCLLTNTQNFTSWLSTRCSAAVMPSKLEGAMDALITVFHNYSGSEGDKYKLSKGELKELLNSELTDFLMSQKDPMLVEKIMNDLDSNKDNEVDFNEFVVLVAALTVACNDFFQEQQKKKSKEEKKGK</sequence>
<dbReference type="SUPFAM" id="SSF47473">
    <property type="entry name" value="EF-hand"/>
    <property type="match status" value="1"/>
</dbReference>
<feature type="domain" description="EF-hand" evidence="4">
    <location>
        <begin position="136"/>
        <end position="171"/>
    </location>
</feature>
<dbReference type="Proteomes" id="UP001558613">
    <property type="component" value="Unassembled WGS sequence"/>
</dbReference>
<keyword evidence="3" id="KW-0106">Calcium</keyword>
<protein>
    <recommendedName>
        <fullName evidence="4">EF-hand domain-containing protein</fullName>
    </recommendedName>
</protein>
<dbReference type="InterPro" id="IPR011992">
    <property type="entry name" value="EF-hand-dom_pair"/>
</dbReference>
<gene>
    <name evidence="5" type="ORF">QQF64_018020</name>
</gene>
<dbReference type="SMART" id="SM00054">
    <property type="entry name" value="EFh"/>
    <property type="match status" value="1"/>
</dbReference>
<evidence type="ECO:0000256" key="2">
    <source>
        <dbReference type="ARBA" id="ARBA00022723"/>
    </source>
</evidence>
<reference evidence="5 6" key="1">
    <citation type="submission" date="2023-09" db="EMBL/GenBank/DDBJ databases">
        <authorList>
            <person name="Wang M."/>
        </authorList>
    </citation>
    <scope>NUCLEOTIDE SEQUENCE [LARGE SCALE GENOMIC DNA]</scope>
    <source>
        <strain evidence="5">GT-2023</strain>
        <tissue evidence="5">Liver</tissue>
    </source>
</reference>
<name>A0ABR3LKA7_9TELE</name>
<dbReference type="InterPro" id="IPR001751">
    <property type="entry name" value="S100/CaBP7/8-like_CS"/>
</dbReference>
<keyword evidence="6" id="KW-1185">Reference proteome</keyword>
<dbReference type="Pfam" id="PF01023">
    <property type="entry name" value="S_100"/>
    <property type="match status" value="1"/>
</dbReference>
<dbReference type="Gene3D" id="1.10.238.10">
    <property type="entry name" value="EF-hand"/>
    <property type="match status" value="1"/>
</dbReference>
<dbReference type="EMBL" id="JAYMGO010000021">
    <property type="protein sequence ID" value="KAL1253327.1"/>
    <property type="molecule type" value="Genomic_DNA"/>
</dbReference>
<comment type="caution">
    <text evidence="5">The sequence shown here is derived from an EMBL/GenBank/DDBJ whole genome shotgun (WGS) entry which is preliminary data.</text>
</comment>
<dbReference type="SMART" id="SM01394">
    <property type="entry name" value="S_100"/>
    <property type="match status" value="1"/>
</dbReference>
<proteinExistence type="inferred from homology"/>
<evidence type="ECO:0000313" key="6">
    <source>
        <dbReference type="Proteomes" id="UP001558613"/>
    </source>
</evidence>
<dbReference type="PROSITE" id="PS00303">
    <property type="entry name" value="S100_CABP"/>
    <property type="match status" value="1"/>
</dbReference>
<evidence type="ECO:0000256" key="3">
    <source>
        <dbReference type="ARBA" id="ARBA00022837"/>
    </source>
</evidence>
<organism evidence="5 6">
    <name type="scientific">Cirrhinus molitorella</name>
    <name type="common">mud carp</name>
    <dbReference type="NCBI Taxonomy" id="172907"/>
    <lineage>
        <taxon>Eukaryota</taxon>
        <taxon>Metazoa</taxon>
        <taxon>Chordata</taxon>
        <taxon>Craniata</taxon>
        <taxon>Vertebrata</taxon>
        <taxon>Euteleostomi</taxon>
        <taxon>Actinopterygii</taxon>
        <taxon>Neopterygii</taxon>
        <taxon>Teleostei</taxon>
        <taxon>Ostariophysi</taxon>
        <taxon>Cypriniformes</taxon>
        <taxon>Cyprinidae</taxon>
        <taxon>Labeoninae</taxon>
        <taxon>Labeonini</taxon>
        <taxon>Cirrhinus</taxon>
    </lineage>
</organism>
<comment type="similarity">
    <text evidence="1">Belongs to the S-100 family.</text>
</comment>
<accession>A0ABR3LKA7</accession>
<evidence type="ECO:0000259" key="4">
    <source>
        <dbReference type="PROSITE" id="PS50222"/>
    </source>
</evidence>
<dbReference type="InterPro" id="IPR028490">
    <property type="entry name" value="S100Z"/>
</dbReference>
<evidence type="ECO:0000256" key="1">
    <source>
        <dbReference type="ARBA" id="ARBA00007323"/>
    </source>
</evidence>
<dbReference type="CDD" id="cd05026">
    <property type="entry name" value="S-100Z"/>
    <property type="match status" value="1"/>
</dbReference>
<dbReference type="PANTHER" id="PTHR11639">
    <property type="entry name" value="S100 CALCIUM-BINDING PROTEIN"/>
    <property type="match status" value="1"/>
</dbReference>
<evidence type="ECO:0000313" key="5">
    <source>
        <dbReference type="EMBL" id="KAL1253327.1"/>
    </source>
</evidence>
<dbReference type="InterPro" id="IPR002048">
    <property type="entry name" value="EF_hand_dom"/>
</dbReference>
<keyword evidence="2" id="KW-0479">Metal-binding</keyword>
<dbReference type="PROSITE" id="PS50222">
    <property type="entry name" value="EF_HAND_2"/>
    <property type="match status" value="1"/>
</dbReference>
<dbReference type="PANTHER" id="PTHR11639:SF134">
    <property type="entry name" value="PROTEIN S100-A1-RELATED"/>
    <property type="match status" value="1"/>
</dbReference>
<dbReference type="InterPro" id="IPR018247">
    <property type="entry name" value="EF_Hand_1_Ca_BS"/>
</dbReference>
<dbReference type="InterPro" id="IPR013787">
    <property type="entry name" value="S100_Ca-bd_sub"/>
</dbReference>